<reference evidence="4" key="1">
    <citation type="submission" date="2017-04" db="EMBL/GenBank/DDBJ databases">
        <authorList>
            <person name="Varghese N."/>
            <person name="Submissions S."/>
        </authorList>
    </citation>
    <scope>NUCLEOTIDE SEQUENCE [LARGE SCALE GENOMIC DNA]</scope>
</reference>
<name>A0A1Y6ETC4_9GAMM</name>
<feature type="chain" id="PRO_5013006490" evidence="2">
    <location>
        <begin position="20"/>
        <end position="49"/>
    </location>
</feature>
<keyword evidence="4" id="KW-1185">Reference proteome</keyword>
<organism evidence="3 4">
    <name type="scientific">Pseudidiomarina planktonica</name>
    <dbReference type="NCBI Taxonomy" id="1323738"/>
    <lineage>
        <taxon>Bacteria</taxon>
        <taxon>Pseudomonadati</taxon>
        <taxon>Pseudomonadota</taxon>
        <taxon>Gammaproteobacteria</taxon>
        <taxon>Alteromonadales</taxon>
        <taxon>Idiomarinaceae</taxon>
        <taxon>Pseudidiomarina</taxon>
    </lineage>
</organism>
<evidence type="ECO:0000256" key="1">
    <source>
        <dbReference type="SAM" id="MobiDB-lite"/>
    </source>
</evidence>
<evidence type="ECO:0000313" key="3">
    <source>
        <dbReference type="EMBL" id="SMQ64200.1"/>
    </source>
</evidence>
<evidence type="ECO:0000313" key="4">
    <source>
        <dbReference type="Proteomes" id="UP000194450"/>
    </source>
</evidence>
<dbReference type="EMBL" id="FXWH01000001">
    <property type="protein sequence ID" value="SMQ64200.1"/>
    <property type="molecule type" value="Genomic_DNA"/>
</dbReference>
<proteinExistence type="predicted"/>
<feature type="signal peptide" evidence="2">
    <location>
        <begin position="1"/>
        <end position="19"/>
    </location>
</feature>
<dbReference type="AlphaFoldDB" id="A0A1Y6ETC4"/>
<feature type="region of interest" description="Disordered" evidence="1">
    <location>
        <begin position="29"/>
        <end position="49"/>
    </location>
</feature>
<evidence type="ECO:0000256" key="2">
    <source>
        <dbReference type="SAM" id="SignalP"/>
    </source>
</evidence>
<accession>A0A1Y6ETC4</accession>
<sequence>MKKNLMTWLASLVVVFTFAGCQTIEGAGEDIEDADEAIQEGADNQEGSE</sequence>
<dbReference type="PROSITE" id="PS51257">
    <property type="entry name" value="PROKAR_LIPOPROTEIN"/>
    <property type="match status" value="1"/>
</dbReference>
<gene>
    <name evidence="3" type="ORF">SAMN06297229_0979</name>
</gene>
<keyword evidence="2" id="KW-0732">Signal</keyword>
<dbReference type="RefSeq" id="WP_198677982.1">
    <property type="nucleotide sequence ID" value="NZ_FXWH01000001.1"/>
</dbReference>
<protein>
    <submittedName>
        <fullName evidence="3">Predicted small secreted protein</fullName>
    </submittedName>
</protein>
<feature type="compositionally biased region" description="Acidic residues" evidence="1">
    <location>
        <begin position="29"/>
        <end position="38"/>
    </location>
</feature>
<dbReference type="Proteomes" id="UP000194450">
    <property type="component" value="Unassembled WGS sequence"/>
</dbReference>